<dbReference type="Proteomes" id="UP001479290">
    <property type="component" value="Unassembled WGS sequence"/>
</dbReference>
<feature type="chain" id="PRO_5043362993" description="Ig-like domain-containing protein" evidence="11">
    <location>
        <begin position="18"/>
        <end position="255"/>
    </location>
</feature>
<keyword evidence="10" id="KW-0393">Immunoglobulin domain</keyword>
<evidence type="ECO:0000256" key="1">
    <source>
        <dbReference type="ARBA" id="ARBA00004251"/>
    </source>
</evidence>
<dbReference type="GO" id="GO:0071222">
    <property type="term" value="P:cellular response to lipopolysaccharide"/>
    <property type="evidence" value="ECO:0007669"/>
    <property type="project" value="TreeGrafter"/>
</dbReference>
<feature type="signal peptide" evidence="11">
    <location>
        <begin position="1"/>
        <end position="17"/>
    </location>
</feature>
<keyword evidence="2" id="KW-1003">Cell membrane</keyword>
<dbReference type="Pfam" id="PF07686">
    <property type="entry name" value="V-set"/>
    <property type="match status" value="1"/>
</dbReference>
<dbReference type="InterPro" id="IPR051713">
    <property type="entry name" value="T-cell_Activation_Regulation"/>
</dbReference>
<evidence type="ECO:0000256" key="10">
    <source>
        <dbReference type="ARBA" id="ARBA00023319"/>
    </source>
</evidence>
<keyword evidence="7" id="KW-1015">Disulfide bond</keyword>
<evidence type="ECO:0000256" key="2">
    <source>
        <dbReference type="ARBA" id="ARBA00022475"/>
    </source>
</evidence>
<dbReference type="InterPro" id="IPR003599">
    <property type="entry name" value="Ig_sub"/>
</dbReference>
<protein>
    <recommendedName>
        <fullName evidence="12">Ig-like domain-containing protein</fullName>
    </recommendedName>
</protein>
<reference evidence="13 14" key="1">
    <citation type="submission" date="2024-05" db="EMBL/GenBank/DDBJ databases">
        <title>A high-quality chromosomal-level genome assembly of Topmouth culter (Culter alburnus).</title>
        <authorList>
            <person name="Zhao H."/>
        </authorList>
    </citation>
    <scope>NUCLEOTIDE SEQUENCE [LARGE SCALE GENOMIC DNA]</scope>
    <source>
        <strain evidence="13">CATC2023</strain>
        <tissue evidence="13">Muscle</tissue>
    </source>
</reference>
<comment type="subcellular location">
    <subcellularLocation>
        <location evidence="1">Cell membrane</location>
        <topology evidence="1">Single-pass type I membrane protein</topology>
    </subcellularLocation>
</comment>
<evidence type="ECO:0000313" key="14">
    <source>
        <dbReference type="Proteomes" id="UP001479290"/>
    </source>
</evidence>
<dbReference type="GO" id="GO:0006955">
    <property type="term" value="P:immune response"/>
    <property type="evidence" value="ECO:0007669"/>
    <property type="project" value="TreeGrafter"/>
</dbReference>
<evidence type="ECO:0000256" key="11">
    <source>
        <dbReference type="SAM" id="SignalP"/>
    </source>
</evidence>
<evidence type="ECO:0000256" key="4">
    <source>
        <dbReference type="ARBA" id="ARBA00022729"/>
    </source>
</evidence>
<dbReference type="SMART" id="SM00409">
    <property type="entry name" value="IG"/>
    <property type="match status" value="2"/>
</dbReference>
<dbReference type="GO" id="GO:0031295">
    <property type="term" value="P:T cell costimulation"/>
    <property type="evidence" value="ECO:0007669"/>
    <property type="project" value="TreeGrafter"/>
</dbReference>
<dbReference type="PROSITE" id="PS50835">
    <property type="entry name" value="IG_LIKE"/>
    <property type="match status" value="1"/>
</dbReference>
<accession>A0AAW2AY75</accession>
<evidence type="ECO:0000259" key="12">
    <source>
        <dbReference type="PROSITE" id="PS50835"/>
    </source>
</evidence>
<dbReference type="GO" id="GO:0042130">
    <property type="term" value="P:negative regulation of T cell proliferation"/>
    <property type="evidence" value="ECO:0007669"/>
    <property type="project" value="TreeGrafter"/>
</dbReference>
<dbReference type="GO" id="GO:0042102">
    <property type="term" value="P:positive regulation of T cell proliferation"/>
    <property type="evidence" value="ECO:0007669"/>
    <property type="project" value="TreeGrafter"/>
</dbReference>
<evidence type="ECO:0000256" key="7">
    <source>
        <dbReference type="ARBA" id="ARBA00023157"/>
    </source>
</evidence>
<dbReference type="SUPFAM" id="SSF48726">
    <property type="entry name" value="Immunoglobulin"/>
    <property type="match status" value="1"/>
</dbReference>
<dbReference type="PANTHER" id="PTHR25466">
    <property type="entry name" value="T-LYMPHOCYTE ACTIVATION ANTIGEN"/>
    <property type="match status" value="1"/>
</dbReference>
<organism evidence="13 14">
    <name type="scientific">Culter alburnus</name>
    <name type="common">Topmouth culter</name>
    <dbReference type="NCBI Taxonomy" id="194366"/>
    <lineage>
        <taxon>Eukaryota</taxon>
        <taxon>Metazoa</taxon>
        <taxon>Chordata</taxon>
        <taxon>Craniata</taxon>
        <taxon>Vertebrata</taxon>
        <taxon>Euteleostomi</taxon>
        <taxon>Actinopterygii</taxon>
        <taxon>Neopterygii</taxon>
        <taxon>Teleostei</taxon>
        <taxon>Ostariophysi</taxon>
        <taxon>Cypriniformes</taxon>
        <taxon>Xenocyprididae</taxon>
        <taxon>Xenocypridinae</taxon>
        <taxon>Culter</taxon>
    </lineage>
</organism>
<dbReference type="InterPro" id="IPR007110">
    <property type="entry name" value="Ig-like_dom"/>
</dbReference>
<evidence type="ECO:0000256" key="8">
    <source>
        <dbReference type="ARBA" id="ARBA00023170"/>
    </source>
</evidence>
<dbReference type="InterPro" id="IPR013783">
    <property type="entry name" value="Ig-like_fold"/>
</dbReference>
<gene>
    <name evidence="13" type="ORF">ABG768_019674</name>
</gene>
<evidence type="ECO:0000256" key="6">
    <source>
        <dbReference type="ARBA" id="ARBA00023136"/>
    </source>
</evidence>
<keyword evidence="6" id="KW-0472">Membrane</keyword>
<dbReference type="Gene3D" id="2.60.40.10">
    <property type="entry name" value="Immunoglobulins"/>
    <property type="match status" value="2"/>
</dbReference>
<name>A0AAW2AY75_CULAL</name>
<keyword evidence="14" id="KW-1185">Reference proteome</keyword>
<comment type="caution">
    <text evidence="13">The sequence shown here is derived from an EMBL/GenBank/DDBJ whole genome shotgun (WGS) entry which is preliminary data.</text>
</comment>
<dbReference type="GO" id="GO:0007166">
    <property type="term" value="P:cell surface receptor signaling pathway"/>
    <property type="evidence" value="ECO:0007669"/>
    <property type="project" value="TreeGrafter"/>
</dbReference>
<evidence type="ECO:0000256" key="5">
    <source>
        <dbReference type="ARBA" id="ARBA00022989"/>
    </source>
</evidence>
<feature type="domain" description="Ig-like" evidence="12">
    <location>
        <begin position="33"/>
        <end position="113"/>
    </location>
</feature>
<sequence length="255" mass="29220">MRECFCLFLFMLHFTEGCQLSGYRESKVTGYTGGSVLLPCSCTDLQSTVKFTWYHTTDWFKVFEDVNFKGRWKLFNESSPANLSLLISDLRKSDEGSYRCETSGRNYTDIRVNIKGCDLDQNKQTVEMTGHSGESVVLPCSCTELQDKPPQLTWTYTSLKHKRKPEEIYPNEQSERHRGRRDVKKMNNDGLVLVCSENENQADVIPDNLTQGQNLKQDQNEDEVTYTSVVHVKTAAKPADKQTVMEEHSEYASIK</sequence>
<dbReference type="GO" id="GO:0009897">
    <property type="term" value="C:external side of plasma membrane"/>
    <property type="evidence" value="ECO:0007669"/>
    <property type="project" value="TreeGrafter"/>
</dbReference>
<dbReference type="EMBL" id="JAWDJR010000003">
    <property type="protein sequence ID" value="KAK9977891.1"/>
    <property type="molecule type" value="Genomic_DNA"/>
</dbReference>
<dbReference type="InterPro" id="IPR013106">
    <property type="entry name" value="Ig_V-set"/>
</dbReference>
<keyword evidence="9" id="KW-0325">Glycoprotein</keyword>
<evidence type="ECO:0000313" key="13">
    <source>
        <dbReference type="EMBL" id="KAK9977891.1"/>
    </source>
</evidence>
<proteinExistence type="predicted"/>
<keyword evidence="4 11" id="KW-0732">Signal</keyword>
<dbReference type="InterPro" id="IPR036179">
    <property type="entry name" value="Ig-like_dom_sf"/>
</dbReference>
<dbReference type="PANTHER" id="PTHR25466:SF14">
    <property type="entry name" value="BUTYROPHILIN SUBFAMILY 2 MEMBER A2-LIKE-RELATED"/>
    <property type="match status" value="1"/>
</dbReference>
<keyword evidence="8" id="KW-0675">Receptor</keyword>
<evidence type="ECO:0000256" key="3">
    <source>
        <dbReference type="ARBA" id="ARBA00022692"/>
    </source>
</evidence>
<evidence type="ECO:0000256" key="9">
    <source>
        <dbReference type="ARBA" id="ARBA00023180"/>
    </source>
</evidence>
<keyword evidence="5" id="KW-1133">Transmembrane helix</keyword>
<dbReference type="AlphaFoldDB" id="A0AAW2AY75"/>
<keyword evidence="3" id="KW-0812">Transmembrane</keyword>